<keyword evidence="2" id="KW-0812">Transmembrane</keyword>
<gene>
    <name evidence="3" type="ORF">MPSI1_000139</name>
</gene>
<proteinExistence type="predicted"/>
<dbReference type="EMBL" id="CP118375">
    <property type="protein sequence ID" value="WFD41509.1"/>
    <property type="molecule type" value="Genomic_DNA"/>
</dbReference>
<evidence type="ECO:0000256" key="1">
    <source>
        <dbReference type="SAM" id="MobiDB-lite"/>
    </source>
</evidence>
<dbReference type="AlphaFoldDB" id="A0AAF0F7L9"/>
<sequence length="147" mass="15191">MYGYGNNCYAYNNCSSLSRGARAGIGVGVSIFVILLVIILGSLIAKRRSRPFNPQIRPGYNTGYTGGPSQQQPMQPGFNNFSQPYGPGPQAGYQPGGNYAGGGNYQPPSGPPPSSGYVPPEGASSTGKYQPPAGPPPTYKAGQNASA</sequence>
<protein>
    <submittedName>
        <fullName evidence="3">Uncharacterized protein</fullName>
    </submittedName>
</protein>
<evidence type="ECO:0000256" key="2">
    <source>
        <dbReference type="SAM" id="Phobius"/>
    </source>
</evidence>
<dbReference type="Proteomes" id="UP001214628">
    <property type="component" value="Chromosome 1"/>
</dbReference>
<evidence type="ECO:0000313" key="4">
    <source>
        <dbReference type="Proteomes" id="UP001214628"/>
    </source>
</evidence>
<accession>A0AAF0F7L9</accession>
<feature type="region of interest" description="Disordered" evidence="1">
    <location>
        <begin position="50"/>
        <end position="147"/>
    </location>
</feature>
<reference evidence="3" key="1">
    <citation type="submission" date="2023-02" db="EMBL/GenBank/DDBJ databases">
        <title>Mating type loci evolution in Malassezia.</title>
        <authorList>
            <person name="Coelho M.A."/>
        </authorList>
    </citation>
    <scope>NUCLEOTIDE SEQUENCE</scope>
    <source>
        <strain evidence="3">CBS 14136</strain>
    </source>
</reference>
<feature type="compositionally biased region" description="Gly residues" evidence="1">
    <location>
        <begin position="94"/>
        <end position="104"/>
    </location>
</feature>
<feature type="compositionally biased region" description="Low complexity" evidence="1">
    <location>
        <begin position="67"/>
        <end position="93"/>
    </location>
</feature>
<keyword evidence="2" id="KW-1133">Transmembrane helix</keyword>
<keyword evidence="2" id="KW-0472">Membrane</keyword>
<evidence type="ECO:0000313" key="3">
    <source>
        <dbReference type="EMBL" id="WFD41509.1"/>
    </source>
</evidence>
<feature type="transmembrane region" description="Helical" evidence="2">
    <location>
        <begin position="25"/>
        <end position="45"/>
    </location>
</feature>
<organism evidence="3 4">
    <name type="scientific">Malassezia psittaci</name>
    <dbReference type="NCBI Taxonomy" id="1821823"/>
    <lineage>
        <taxon>Eukaryota</taxon>
        <taxon>Fungi</taxon>
        <taxon>Dikarya</taxon>
        <taxon>Basidiomycota</taxon>
        <taxon>Ustilaginomycotina</taxon>
        <taxon>Malasseziomycetes</taxon>
        <taxon>Malasseziales</taxon>
        <taxon>Malasseziaceae</taxon>
        <taxon>Malassezia</taxon>
    </lineage>
</organism>
<name>A0AAF0F7L9_9BASI</name>
<keyword evidence="4" id="KW-1185">Reference proteome</keyword>